<evidence type="ECO:0000313" key="2">
    <source>
        <dbReference type="Proteomes" id="UP000192569"/>
    </source>
</evidence>
<dbReference type="InterPro" id="IPR012674">
    <property type="entry name" value="Calycin"/>
</dbReference>
<sequence length="140" mass="15781">MKKEVLLKVKGTQTTDWGEQSSIEFITAGQLFSREDHFYILYNESSLAGMEGITTSLKVERTRVTLNRMGRTEYKATFEEGVLSDGFYVTPYGILRLTILPSKVEVDLTEAGGSINLEYELQLEDEKVSNNQLEITVSSL</sequence>
<dbReference type="Pfam" id="PF09148">
    <property type="entry name" value="DUF1934"/>
    <property type="match status" value="1"/>
</dbReference>
<name>A0A1W1W3D5_9FIRM</name>
<evidence type="ECO:0000313" key="1">
    <source>
        <dbReference type="EMBL" id="SMC00139.1"/>
    </source>
</evidence>
<dbReference type="STRING" id="698762.SAMN00808754_3304"/>
<dbReference type="InterPro" id="IPR015231">
    <property type="entry name" value="DUF1934"/>
</dbReference>
<dbReference type="AlphaFoldDB" id="A0A1W1W3D5"/>
<dbReference type="RefSeq" id="WP_084666937.1">
    <property type="nucleotide sequence ID" value="NZ_LT838272.1"/>
</dbReference>
<dbReference type="EMBL" id="LT838272">
    <property type="protein sequence ID" value="SMC00139.1"/>
    <property type="molecule type" value="Genomic_DNA"/>
</dbReference>
<reference evidence="1 2" key="1">
    <citation type="submission" date="2017-04" db="EMBL/GenBank/DDBJ databases">
        <authorList>
            <person name="Afonso C.L."/>
            <person name="Miller P.J."/>
            <person name="Scott M.A."/>
            <person name="Spackman E."/>
            <person name="Goraichik I."/>
            <person name="Dimitrov K.M."/>
            <person name="Suarez D.L."/>
            <person name="Swayne D.E."/>
        </authorList>
    </citation>
    <scope>NUCLEOTIDE SEQUENCE [LARGE SCALE GENOMIC DNA]</scope>
    <source>
        <strain evidence="1 2">ToBE</strain>
    </source>
</reference>
<dbReference type="OrthoDB" id="1680906at2"/>
<dbReference type="Gene3D" id="2.40.128.20">
    <property type="match status" value="1"/>
</dbReference>
<organism evidence="1 2">
    <name type="scientific">Thermanaeromonas toyohensis ToBE</name>
    <dbReference type="NCBI Taxonomy" id="698762"/>
    <lineage>
        <taxon>Bacteria</taxon>
        <taxon>Bacillati</taxon>
        <taxon>Bacillota</taxon>
        <taxon>Clostridia</taxon>
        <taxon>Neomoorellales</taxon>
        <taxon>Neomoorellaceae</taxon>
        <taxon>Thermanaeromonas</taxon>
    </lineage>
</organism>
<dbReference type="SUPFAM" id="SSF50814">
    <property type="entry name" value="Lipocalins"/>
    <property type="match status" value="1"/>
</dbReference>
<proteinExistence type="predicted"/>
<protein>
    <submittedName>
        <fullName evidence="1">Uncharacterized beta-barrel protein YwiB, DUF1934 family</fullName>
    </submittedName>
</protein>
<gene>
    <name evidence="1" type="ORF">SAMN00808754_3304</name>
</gene>
<accession>A0A1W1W3D5</accession>
<keyword evidence="2" id="KW-1185">Reference proteome</keyword>
<dbReference type="Proteomes" id="UP000192569">
    <property type="component" value="Chromosome I"/>
</dbReference>